<feature type="transmembrane region" description="Helical" evidence="5">
    <location>
        <begin position="233"/>
        <end position="253"/>
    </location>
</feature>
<evidence type="ECO:0000256" key="3">
    <source>
        <dbReference type="ARBA" id="ARBA00022989"/>
    </source>
</evidence>
<protein>
    <submittedName>
        <fullName evidence="6">ZIP family metal transporter</fullName>
    </submittedName>
</protein>
<proteinExistence type="predicted"/>
<feature type="transmembrane region" description="Helical" evidence="5">
    <location>
        <begin position="35"/>
        <end position="56"/>
    </location>
</feature>
<accession>A0A2H0RFF5</accession>
<dbReference type="EMBL" id="PCYI01000004">
    <property type="protein sequence ID" value="PIR45197.1"/>
    <property type="molecule type" value="Genomic_DNA"/>
</dbReference>
<comment type="subcellular location">
    <subcellularLocation>
        <location evidence="1">Membrane</location>
        <topology evidence="1">Multi-pass membrane protein</topology>
    </subcellularLocation>
</comment>
<dbReference type="Proteomes" id="UP000228767">
    <property type="component" value="Unassembled WGS sequence"/>
</dbReference>
<name>A0A2H0RFF5_9BACT</name>
<feature type="transmembrane region" description="Helical" evidence="5">
    <location>
        <begin position="6"/>
        <end position="28"/>
    </location>
</feature>
<evidence type="ECO:0000256" key="5">
    <source>
        <dbReference type="SAM" id="Phobius"/>
    </source>
</evidence>
<dbReference type="AlphaFoldDB" id="A0A2H0RFF5"/>
<dbReference type="PANTHER" id="PTHR16950:SF16">
    <property type="entry name" value="ZINC TRANSPORTER ZIP13"/>
    <property type="match status" value="1"/>
</dbReference>
<feature type="transmembrane region" description="Helical" evidence="5">
    <location>
        <begin position="173"/>
        <end position="197"/>
    </location>
</feature>
<organism evidence="6 7">
    <name type="scientific">Candidatus Vogelbacteria bacterium CG10_big_fil_rev_8_21_14_0_10_51_16</name>
    <dbReference type="NCBI Taxonomy" id="1975045"/>
    <lineage>
        <taxon>Bacteria</taxon>
        <taxon>Candidatus Vogeliibacteriota</taxon>
    </lineage>
</organism>
<gene>
    <name evidence="6" type="ORF">COV10_00785</name>
</gene>
<dbReference type="GO" id="GO:0005385">
    <property type="term" value="F:zinc ion transmembrane transporter activity"/>
    <property type="evidence" value="ECO:0007669"/>
    <property type="project" value="TreeGrafter"/>
</dbReference>
<keyword evidence="2 5" id="KW-0812">Transmembrane</keyword>
<dbReference type="InterPro" id="IPR003689">
    <property type="entry name" value="ZIP"/>
</dbReference>
<dbReference type="Pfam" id="PF02535">
    <property type="entry name" value="Zip"/>
    <property type="match status" value="1"/>
</dbReference>
<keyword evidence="4 5" id="KW-0472">Membrane</keyword>
<dbReference type="PANTHER" id="PTHR16950">
    <property type="entry name" value="ZINC TRANSPORTER SLC39A7 HISTIDINE-RICH MEMBRANE PROTEIN KE4"/>
    <property type="match status" value="1"/>
</dbReference>
<keyword evidence="3 5" id="KW-1133">Transmembrane helix</keyword>
<evidence type="ECO:0000313" key="7">
    <source>
        <dbReference type="Proteomes" id="UP000228767"/>
    </source>
</evidence>
<comment type="caution">
    <text evidence="6">The sequence shown here is derived from an EMBL/GenBank/DDBJ whole genome shotgun (WGS) entry which is preliminary data.</text>
</comment>
<evidence type="ECO:0000256" key="2">
    <source>
        <dbReference type="ARBA" id="ARBA00022692"/>
    </source>
</evidence>
<dbReference type="GO" id="GO:0006882">
    <property type="term" value="P:intracellular zinc ion homeostasis"/>
    <property type="evidence" value="ECO:0007669"/>
    <property type="project" value="TreeGrafter"/>
</dbReference>
<feature type="transmembrane region" description="Helical" evidence="5">
    <location>
        <begin position="203"/>
        <end position="221"/>
    </location>
</feature>
<evidence type="ECO:0000256" key="4">
    <source>
        <dbReference type="ARBA" id="ARBA00023136"/>
    </source>
</evidence>
<evidence type="ECO:0000256" key="1">
    <source>
        <dbReference type="ARBA" id="ARBA00004141"/>
    </source>
</evidence>
<reference evidence="6 7" key="1">
    <citation type="submission" date="2017-09" db="EMBL/GenBank/DDBJ databases">
        <title>Depth-based differentiation of microbial function through sediment-hosted aquifers and enrichment of novel symbionts in the deep terrestrial subsurface.</title>
        <authorList>
            <person name="Probst A.J."/>
            <person name="Ladd B."/>
            <person name="Jarett J.K."/>
            <person name="Geller-Mcgrath D.E."/>
            <person name="Sieber C.M."/>
            <person name="Emerson J.B."/>
            <person name="Anantharaman K."/>
            <person name="Thomas B.C."/>
            <person name="Malmstrom R."/>
            <person name="Stieglmeier M."/>
            <person name="Klingl A."/>
            <person name="Woyke T."/>
            <person name="Ryan C.M."/>
            <person name="Banfield J.F."/>
        </authorList>
    </citation>
    <scope>NUCLEOTIDE SEQUENCE [LARGE SCALE GENOMIC DNA]</scope>
    <source>
        <strain evidence="6">CG10_big_fil_rev_8_21_14_0_10_51_16</strain>
    </source>
</reference>
<dbReference type="GO" id="GO:0016020">
    <property type="term" value="C:membrane"/>
    <property type="evidence" value="ECO:0007669"/>
    <property type="project" value="UniProtKB-SubCell"/>
</dbReference>
<evidence type="ECO:0000313" key="6">
    <source>
        <dbReference type="EMBL" id="PIR45197.1"/>
    </source>
</evidence>
<feature type="transmembrane region" description="Helical" evidence="5">
    <location>
        <begin position="68"/>
        <end position="87"/>
    </location>
</feature>
<sequence>MATIISYTLVSVVLTTLISLVGILVLLATKKIGVYVSYLVGLAAGALLGDVFVHIIPEIFDTKAEPTAVASLILTGVLVFFVLERFLRHKHSHVHAHEKEGCSKTGIQTVGHMNLISDGAHNLIDGIAIGASYLVSIPVGIATTLAVILHEIPQEIGDFGLLLHAGFSKKKALLFNLLSATLAIVGAMIALAFSAYAEDIERVVLPITAGSFLYIALADLLPILQETTEKKRAVLELLFVFLGIGLMFAIRLVE</sequence>